<dbReference type="GO" id="GO:0006508">
    <property type="term" value="P:proteolysis"/>
    <property type="evidence" value="ECO:0007669"/>
    <property type="project" value="UniProtKB-KW"/>
</dbReference>
<accession>A0A4Q1CCD4</accession>
<dbReference type="EMBL" id="SDHX01000001">
    <property type="protein sequence ID" value="RXK56797.1"/>
    <property type="molecule type" value="Genomic_DNA"/>
</dbReference>
<proteinExistence type="inferred from homology"/>
<organism evidence="7 8">
    <name type="scientific">Oleiharenicola lentus</name>
    <dbReference type="NCBI Taxonomy" id="2508720"/>
    <lineage>
        <taxon>Bacteria</taxon>
        <taxon>Pseudomonadati</taxon>
        <taxon>Verrucomicrobiota</taxon>
        <taxon>Opitutia</taxon>
        <taxon>Opitutales</taxon>
        <taxon>Opitutaceae</taxon>
        <taxon>Oleiharenicola</taxon>
    </lineage>
</organism>
<dbReference type="InterPro" id="IPR050659">
    <property type="entry name" value="Peptidase_M24B"/>
</dbReference>
<dbReference type="InterPro" id="IPR036005">
    <property type="entry name" value="Creatinase/aminopeptidase-like"/>
</dbReference>
<keyword evidence="4" id="KW-0482">Metalloprotease</keyword>
<feature type="domain" description="Peptidase M24" evidence="6">
    <location>
        <begin position="140"/>
        <end position="361"/>
    </location>
</feature>
<dbReference type="PROSITE" id="PS00491">
    <property type="entry name" value="PROLINE_PEPTIDASE"/>
    <property type="match status" value="1"/>
</dbReference>
<evidence type="ECO:0000256" key="3">
    <source>
        <dbReference type="ARBA" id="ARBA00022801"/>
    </source>
</evidence>
<dbReference type="GO" id="GO:0008237">
    <property type="term" value="F:metallopeptidase activity"/>
    <property type="evidence" value="ECO:0007669"/>
    <property type="project" value="UniProtKB-KW"/>
</dbReference>
<gene>
    <name evidence="7" type="ORF">ESB00_13275</name>
</gene>
<keyword evidence="1" id="KW-0645">Protease</keyword>
<keyword evidence="2 5" id="KW-0479">Metal-binding</keyword>
<keyword evidence="3" id="KW-0378">Hydrolase</keyword>
<keyword evidence="7" id="KW-0031">Aminopeptidase</keyword>
<comment type="similarity">
    <text evidence="5">Belongs to the peptidase M24B family.</text>
</comment>
<dbReference type="Proteomes" id="UP000290218">
    <property type="component" value="Unassembled WGS sequence"/>
</dbReference>
<dbReference type="Pfam" id="PF00557">
    <property type="entry name" value="Peptidase_M24"/>
    <property type="match status" value="1"/>
</dbReference>
<dbReference type="SUPFAM" id="SSF55920">
    <property type="entry name" value="Creatinase/aminopeptidase"/>
    <property type="match status" value="1"/>
</dbReference>
<evidence type="ECO:0000256" key="5">
    <source>
        <dbReference type="RuleBase" id="RU000590"/>
    </source>
</evidence>
<comment type="caution">
    <text evidence="7">The sequence shown here is derived from an EMBL/GenBank/DDBJ whole genome shotgun (WGS) entry which is preliminary data.</text>
</comment>
<sequence>MKLPPPLIYASTHHSADQLYFGRVEVHDPFLAFGLPDGTKVTVQSPLEFGRVKKTSVFGRVLPLDDWRTKAREKFGPKAGLAEMIATVTRAHGLRRFRVADDFPSHLYLKLTKLGLKLDLAGGMLFPEREIKTAAEAAAVREGNRLCSVGFTAAEKILRAARIKGRTLVHRGSVLTSENLRFALETAIREQGGDPRDTIVAGGDQACDPHERGSGPLRPHELIIIDVFPRVLKTGYYGDMTRTYLKGRPREVQRRLVATVRDAQKRALNAIRAGVDGREVHRAVTACFEEAGYETRHGKGGSVGFFHGTGHGLGLEVHDPGRISPLIATPLKKGSVLTVEPGLYYPGLGGCRWEDVVQVTATGSTMLSRHPYQWEIR</sequence>
<evidence type="ECO:0000259" key="6">
    <source>
        <dbReference type="Pfam" id="PF00557"/>
    </source>
</evidence>
<evidence type="ECO:0000256" key="1">
    <source>
        <dbReference type="ARBA" id="ARBA00022670"/>
    </source>
</evidence>
<dbReference type="RefSeq" id="WP_129048162.1">
    <property type="nucleotide sequence ID" value="NZ_SDHX01000001.1"/>
</dbReference>
<evidence type="ECO:0000313" key="8">
    <source>
        <dbReference type="Proteomes" id="UP000290218"/>
    </source>
</evidence>
<dbReference type="InterPro" id="IPR000994">
    <property type="entry name" value="Pept_M24"/>
</dbReference>
<dbReference type="AlphaFoldDB" id="A0A4Q1CCD4"/>
<evidence type="ECO:0000256" key="2">
    <source>
        <dbReference type="ARBA" id="ARBA00022723"/>
    </source>
</evidence>
<dbReference type="PANTHER" id="PTHR46112:SF2">
    <property type="entry name" value="XAA-PRO AMINOPEPTIDASE P-RELATED"/>
    <property type="match status" value="1"/>
</dbReference>
<dbReference type="OrthoDB" id="9806388at2"/>
<name>A0A4Q1CCD4_9BACT</name>
<evidence type="ECO:0000256" key="4">
    <source>
        <dbReference type="ARBA" id="ARBA00023049"/>
    </source>
</evidence>
<protein>
    <submittedName>
        <fullName evidence="7">Aminopeptidase P family protein</fullName>
    </submittedName>
</protein>
<reference evidence="7 8" key="1">
    <citation type="submission" date="2019-01" db="EMBL/GenBank/DDBJ databases">
        <title>Lacunisphaera sp. strain TWA-58.</title>
        <authorList>
            <person name="Chen W.-M."/>
        </authorList>
    </citation>
    <scope>NUCLEOTIDE SEQUENCE [LARGE SCALE GENOMIC DNA]</scope>
    <source>
        <strain evidence="7 8">TWA-58</strain>
    </source>
</reference>
<dbReference type="Gene3D" id="3.90.230.10">
    <property type="entry name" value="Creatinase/methionine aminopeptidase superfamily"/>
    <property type="match status" value="1"/>
</dbReference>
<dbReference type="GO" id="GO:0004177">
    <property type="term" value="F:aminopeptidase activity"/>
    <property type="evidence" value="ECO:0007669"/>
    <property type="project" value="UniProtKB-KW"/>
</dbReference>
<dbReference type="PANTHER" id="PTHR46112">
    <property type="entry name" value="AMINOPEPTIDASE"/>
    <property type="match status" value="1"/>
</dbReference>
<dbReference type="GO" id="GO:0046872">
    <property type="term" value="F:metal ion binding"/>
    <property type="evidence" value="ECO:0007669"/>
    <property type="project" value="UniProtKB-KW"/>
</dbReference>
<dbReference type="InterPro" id="IPR001131">
    <property type="entry name" value="Peptidase_M24B_aminopep-P_CS"/>
</dbReference>
<evidence type="ECO:0000313" key="7">
    <source>
        <dbReference type="EMBL" id="RXK56797.1"/>
    </source>
</evidence>
<keyword evidence="8" id="KW-1185">Reference proteome</keyword>